<evidence type="ECO:0000256" key="3">
    <source>
        <dbReference type="ARBA" id="ARBA00022452"/>
    </source>
</evidence>
<comment type="subcellular location">
    <subcellularLocation>
        <location evidence="1">Cell outer membrane</location>
        <topology evidence="1">Multi-pass membrane protein</topology>
    </subcellularLocation>
</comment>
<dbReference type="GO" id="GO:0015344">
    <property type="term" value="F:siderophore uptake transmembrane transporter activity"/>
    <property type="evidence" value="ECO:0007669"/>
    <property type="project" value="TreeGrafter"/>
</dbReference>
<keyword evidence="5" id="KW-0472">Membrane</keyword>
<protein>
    <submittedName>
        <fullName evidence="9">TonB-dependent receptor</fullName>
    </submittedName>
</protein>
<dbReference type="InterPro" id="IPR057601">
    <property type="entry name" value="Oar-like_b-barrel"/>
</dbReference>
<evidence type="ECO:0000256" key="7">
    <source>
        <dbReference type="SAM" id="SignalP"/>
    </source>
</evidence>
<dbReference type="InterPro" id="IPR039426">
    <property type="entry name" value="TonB-dep_rcpt-like"/>
</dbReference>
<dbReference type="EMBL" id="JADIMQ010000108">
    <property type="protein sequence ID" value="MBO8449114.1"/>
    <property type="molecule type" value="Genomic_DNA"/>
</dbReference>
<sequence>MSQTIKLIASAVLAIFAAITVNAQVTTSAISGKILDSEGPVQGAAIIAVHTPSGSQFTAVSDKNGSYRINNITPGGPYTVRIEVLGYRTVENTGVYAPLGETVSINNTLEVEALGLEAAVFTADATDSGMNIERSGASTSISQRRMEAMPTVNRTLNDIMKLTPQASETSNGFAVGGGNYRSSYVTVDGAAFNNAFGIGSNLPAGGSPISLDALELMSVNITPYDVRQSGFTGASINAVTKSGSNVWHASVYNYYNSDQLQGDRISKDDDGQISSSRSLDNTTGVTLGGPIIKDKLFFFLNAEYTPETTPGNRYVASDGTNGMTGNVARPDETFLNGVAQYLKDTYNYDPGRYQNYSVATPDWKIMGRIDWNINKNHKLNARFSHTVNAYSSGPSSSTSPLSLDRGNYYNYGRTSQYAMFFESSRYTQNQNFTSAALELNSRFLDGALNNTLRLTYSYQNENRDHYGDLFPTVDILDADLTDNGKPNAVLTSFGLDPFTYGNLRQVSTVVATDEISYNIGINNIIAGLQFEWNDVKNGYMQGGTGYYTYDSWAQFQDPDARPSNFVITFPNNDGLEQVYPSFKYMQASLYAQDEITFSDRFKLTAGIRFELPFYPTVPNNNNLDFAAIADASQTMKGLRTDDMPATRLGVSPRIGFNWDILGNRNLILRGGTGIFTGRIPFVWIVSSVGNSNTIQIQYINKEGTGPHFHTNIKDIVNEIYGGSFTRQDAAAPTSATIMDKHLKMPTTWKTSLALDARLPGGIKATLEGIFNKDLYTVVAHRLGLVAQEGTKLPGEPDARMNLWTNERLTSSLPGASSSTINPYYLTNTDGVNGYYGSFTAQLQKDFHFGLSLMAAYTYSKSMTVSEGIGDQVSSSYSTITYSKYGSNTPELGHSAFVSPNRFIANISYRIEYGKKGATTLGLFYEGYNHCYFDNQYSYTRYSYVMNNVTGDMGANIPIYIPTEAELATMPFVSDENRDAFGAFIESDKYLSKHRGEYSKRGAVVAPWQSRFNFKFAQDINFQVCGKTNTIQVGLDIYNLANLLNPNWGATDNFSNDRILTYNNNQYEFTAPEKTRLNTTYNTWSMLLSLRYFF</sequence>
<feature type="domain" description="TonB-dependent transporter Oar-like beta-barrel" evidence="8">
    <location>
        <begin position="239"/>
        <end position="1055"/>
    </location>
</feature>
<name>A0A9D9HFU1_9BACT</name>
<proteinExistence type="predicted"/>
<accession>A0A9D9HFU1</accession>
<feature type="chain" id="PRO_5038341919" evidence="7">
    <location>
        <begin position="24"/>
        <end position="1093"/>
    </location>
</feature>
<keyword evidence="9" id="KW-0675">Receptor</keyword>
<dbReference type="InterPro" id="IPR036942">
    <property type="entry name" value="Beta-barrel_TonB_sf"/>
</dbReference>
<evidence type="ECO:0000256" key="6">
    <source>
        <dbReference type="ARBA" id="ARBA00023237"/>
    </source>
</evidence>
<keyword evidence="3" id="KW-1134">Transmembrane beta strand</keyword>
<gene>
    <name evidence="9" type="ORF">IAC29_07585</name>
</gene>
<organism evidence="9 10">
    <name type="scientific">Candidatus Cryptobacteroides merdigallinarum</name>
    <dbReference type="NCBI Taxonomy" id="2840770"/>
    <lineage>
        <taxon>Bacteria</taxon>
        <taxon>Pseudomonadati</taxon>
        <taxon>Bacteroidota</taxon>
        <taxon>Bacteroidia</taxon>
        <taxon>Bacteroidales</taxon>
        <taxon>Candidatus Cryptobacteroides</taxon>
    </lineage>
</organism>
<dbReference type="AlphaFoldDB" id="A0A9D9HFU1"/>
<dbReference type="Gene3D" id="2.60.40.1120">
    <property type="entry name" value="Carboxypeptidase-like, regulatory domain"/>
    <property type="match status" value="1"/>
</dbReference>
<comment type="caution">
    <text evidence="9">The sequence shown here is derived from an EMBL/GenBank/DDBJ whole genome shotgun (WGS) entry which is preliminary data.</text>
</comment>
<evidence type="ECO:0000256" key="5">
    <source>
        <dbReference type="ARBA" id="ARBA00023136"/>
    </source>
</evidence>
<evidence type="ECO:0000259" key="8">
    <source>
        <dbReference type="Pfam" id="PF25183"/>
    </source>
</evidence>
<dbReference type="Pfam" id="PF25183">
    <property type="entry name" value="OMP_b-brl_4"/>
    <property type="match status" value="1"/>
</dbReference>
<evidence type="ECO:0000256" key="2">
    <source>
        <dbReference type="ARBA" id="ARBA00022448"/>
    </source>
</evidence>
<dbReference type="Gene3D" id="2.40.170.20">
    <property type="entry name" value="TonB-dependent receptor, beta-barrel domain"/>
    <property type="match status" value="1"/>
</dbReference>
<evidence type="ECO:0000256" key="1">
    <source>
        <dbReference type="ARBA" id="ARBA00004571"/>
    </source>
</evidence>
<evidence type="ECO:0000256" key="4">
    <source>
        <dbReference type="ARBA" id="ARBA00022692"/>
    </source>
</evidence>
<dbReference type="SUPFAM" id="SSF56935">
    <property type="entry name" value="Porins"/>
    <property type="match status" value="1"/>
</dbReference>
<keyword evidence="6" id="KW-0998">Cell outer membrane</keyword>
<dbReference type="PANTHER" id="PTHR30069:SF46">
    <property type="entry name" value="OAR PROTEIN"/>
    <property type="match status" value="1"/>
</dbReference>
<reference evidence="9" key="2">
    <citation type="journal article" date="2021" name="PeerJ">
        <title>Extensive microbial diversity within the chicken gut microbiome revealed by metagenomics and culture.</title>
        <authorList>
            <person name="Gilroy R."/>
            <person name="Ravi A."/>
            <person name="Getino M."/>
            <person name="Pursley I."/>
            <person name="Horton D.L."/>
            <person name="Alikhan N.F."/>
            <person name="Baker D."/>
            <person name="Gharbi K."/>
            <person name="Hall N."/>
            <person name="Watson M."/>
            <person name="Adriaenssens E.M."/>
            <person name="Foster-Nyarko E."/>
            <person name="Jarju S."/>
            <person name="Secka A."/>
            <person name="Antonio M."/>
            <person name="Oren A."/>
            <person name="Chaudhuri R.R."/>
            <person name="La Ragione R."/>
            <person name="Hildebrand F."/>
            <person name="Pallen M.J."/>
        </authorList>
    </citation>
    <scope>NUCLEOTIDE SEQUENCE</scope>
    <source>
        <strain evidence="9">20514</strain>
    </source>
</reference>
<dbReference type="InterPro" id="IPR013784">
    <property type="entry name" value="Carb-bd-like_fold"/>
</dbReference>
<dbReference type="GO" id="GO:0030246">
    <property type="term" value="F:carbohydrate binding"/>
    <property type="evidence" value="ECO:0007669"/>
    <property type="project" value="InterPro"/>
</dbReference>
<dbReference type="Pfam" id="PF13620">
    <property type="entry name" value="CarboxypepD_reg"/>
    <property type="match status" value="1"/>
</dbReference>
<dbReference type="Proteomes" id="UP000810252">
    <property type="component" value="Unassembled WGS sequence"/>
</dbReference>
<keyword evidence="7" id="KW-0732">Signal</keyword>
<evidence type="ECO:0000313" key="10">
    <source>
        <dbReference type="Proteomes" id="UP000810252"/>
    </source>
</evidence>
<dbReference type="GO" id="GO:0009279">
    <property type="term" value="C:cell outer membrane"/>
    <property type="evidence" value="ECO:0007669"/>
    <property type="project" value="UniProtKB-SubCell"/>
</dbReference>
<reference evidence="9" key="1">
    <citation type="submission" date="2020-10" db="EMBL/GenBank/DDBJ databases">
        <authorList>
            <person name="Gilroy R."/>
        </authorList>
    </citation>
    <scope>NUCLEOTIDE SEQUENCE</scope>
    <source>
        <strain evidence="9">20514</strain>
    </source>
</reference>
<dbReference type="SUPFAM" id="SSF49452">
    <property type="entry name" value="Starch-binding domain-like"/>
    <property type="match status" value="1"/>
</dbReference>
<keyword evidence="2" id="KW-0813">Transport</keyword>
<dbReference type="GO" id="GO:0044718">
    <property type="term" value="P:siderophore transmembrane transport"/>
    <property type="evidence" value="ECO:0007669"/>
    <property type="project" value="TreeGrafter"/>
</dbReference>
<dbReference type="PANTHER" id="PTHR30069">
    <property type="entry name" value="TONB-DEPENDENT OUTER MEMBRANE RECEPTOR"/>
    <property type="match status" value="1"/>
</dbReference>
<evidence type="ECO:0000313" key="9">
    <source>
        <dbReference type="EMBL" id="MBO8449114.1"/>
    </source>
</evidence>
<feature type="signal peptide" evidence="7">
    <location>
        <begin position="1"/>
        <end position="23"/>
    </location>
</feature>
<keyword evidence="4" id="KW-0812">Transmembrane</keyword>